<dbReference type="InterPro" id="IPR041522">
    <property type="entry name" value="CdaR_GGDEF"/>
</dbReference>
<organism evidence="4 5">
    <name type="scientific">Streptomyces spiralis</name>
    <dbReference type="NCBI Taxonomy" id="66376"/>
    <lineage>
        <taxon>Bacteria</taxon>
        <taxon>Bacillati</taxon>
        <taxon>Actinomycetota</taxon>
        <taxon>Actinomycetes</taxon>
        <taxon>Kitasatosporales</taxon>
        <taxon>Streptomycetaceae</taxon>
        <taxon>Streptomyces</taxon>
    </lineage>
</organism>
<dbReference type="Gene3D" id="3.30.450.40">
    <property type="match status" value="1"/>
</dbReference>
<dbReference type="PANTHER" id="PTHR33744">
    <property type="entry name" value="CARBOHYDRATE DIACID REGULATOR"/>
    <property type="match status" value="1"/>
</dbReference>
<dbReference type="InterPro" id="IPR029016">
    <property type="entry name" value="GAF-like_dom_sf"/>
</dbReference>
<accession>A0A918ZKE2</accession>
<dbReference type="InterPro" id="IPR003018">
    <property type="entry name" value="GAF"/>
</dbReference>
<feature type="region of interest" description="Disordered" evidence="2">
    <location>
        <begin position="1"/>
        <end position="38"/>
    </location>
</feature>
<dbReference type="AlphaFoldDB" id="A0A918ZKE2"/>
<protein>
    <submittedName>
        <fullName evidence="4">Cyclic diguanylate phosphodiesterase</fullName>
    </submittedName>
</protein>
<proteinExistence type="inferred from homology"/>
<dbReference type="Pfam" id="PF01590">
    <property type="entry name" value="GAF"/>
    <property type="match status" value="1"/>
</dbReference>
<dbReference type="Gene3D" id="1.10.10.2840">
    <property type="entry name" value="PucR C-terminal helix-turn-helix domain"/>
    <property type="match status" value="1"/>
</dbReference>
<keyword evidence="5" id="KW-1185">Reference proteome</keyword>
<dbReference type="EMBL" id="BNBC01000002">
    <property type="protein sequence ID" value="GHE56101.1"/>
    <property type="molecule type" value="Genomic_DNA"/>
</dbReference>
<dbReference type="SUPFAM" id="SSF55781">
    <property type="entry name" value="GAF domain-like"/>
    <property type="match status" value="1"/>
</dbReference>
<gene>
    <name evidence="4" type="ORF">GCM10014715_06330</name>
</gene>
<evidence type="ECO:0000256" key="1">
    <source>
        <dbReference type="ARBA" id="ARBA00006754"/>
    </source>
</evidence>
<reference evidence="4" key="2">
    <citation type="submission" date="2020-09" db="EMBL/GenBank/DDBJ databases">
        <authorList>
            <person name="Sun Q."/>
            <person name="Ohkuma M."/>
        </authorList>
    </citation>
    <scope>NUCLEOTIDE SEQUENCE</scope>
    <source>
        <strain evidence="4">JCM 3302</strain>
    </source>
</reference>
<dbReference type="InterPro" id="IPR051448">
    <property type="entry name" value="CdaR-like_regulators"/>
</dbReference>
<dbReference type="InterPro" id="IPR042070">
    <property type="entry name" value="PucR_C-HTH_sf"/>
</dbReference>
<comment type="similarity">
    <text evidence="1">Belongs to the CdaR family.</text>
</comment>
<dbReference type="InterPro" id="IPR025736">
    <property type="entry name" value="PucR_C-HTH_dom"/>
</dbReference>
<dbReference type="Pfam" id="PF13556">
    <property type="entry name" value="HTH_30"/>
    <property type="match status" value="1"/>
</dbReference>
<sequence>MVNPVGMSTDHVQSADRPTADAATPRGTGALPHGSDGTPCGEGTGCHAGAPFLELLARGAPADAYEQPVLRARAEDRPADCVAALEHAKLLALRVRAELDGRRRREAELSALFETAHDLAGLRDLDSVLPAIVQRARSLLGTDVAYLTLNDAARGDTYMRVTEGSVAARFQQLRLGMGEGLGGLVAQTARPYVTDDYMKDARFQHTGTIDAGVQDEGLVAILGVPLMLGPQVIGVLFAADRRARVFEREQIALLGSFAALAAAAIDSANLLTETRSALADLEHANEIIRDRSGAIERASDVHDRLAELVLRGGGVHDVAAAVSQVLSGTVEFTEATAAPAGPLEASRAEGHAVRHGDDWIAAVTAGGELLGALVLRGHPGLDPVDQRTLERAAMVTSLLLLARRSAAEAEQRVRGELLDDLLDARDRDPRLLRDRATRLHADLDATHVVLAARLDAPAADADQEAAARRRLWSAASHLAATRQGLAAARDGGTVLLLPLQPGTTATDLARRTAHHLGTAVHEAVTVGASAPVGDLAAHPDTAAAAYAEARRCLEALRLLGRTGDGAAVEDFGFLGLLLAGDRDIAGFVDRTIGRVTAYDERRGTDLIRTLEAYFTCGMSPARTKDELHVHVNTVAQRLERVGRLLGDDWQTPARTLEIQLALRLHRLSAPPQH</sequence>
<name>A0A918ZKE2_9ACTN</name>
<dbReference type="SMART" id="SM00065">
    <property type="entry name" value="GAF"/>
    <property type="match status" value="1"/>
</dbReference>
<comment type="caution">
    <text evidence="4">The sequence shown here is derived from an EMBL/GenBank/DDBJ whole genome shotgun (WGS) entry which is preliminary data.</text>
</comment>
<evidence type="ECO:0000256" key="2">
    <source>
        <dbReference type="SAM" id="MobiDB-lite"/>
    </source>
</evidence>
<evidence type="ECO:0000313" key="5">
    <source>
        <dbReference type="Proteomes" id="UP000641386"/>
    </source>
</evidence>
<dbReference type="Pfam" id="PF17853">
    <property type="entry name" value="GGDEF_2"/>
    <property type="match status" value="1"/>
</dbReference>
<feature type="domain" description="GAF" evidence="3">
    <location>
        <begin position="124"/>
        <end position="275"/>
    </location>
</feature>
<evidence type="ECO:0000313" key="4">
    <source>
        <dbReference type="EMBL" id="GHE56101.1"/>
    </source>
</evidence>
<dbReference type="Proteomes" id="UP000641386">
    <property type="component" value="Unassembled WGS sequence"/>
</dbReference>
<evidence type="ECO:0000259" key="3">
    <source>
        <dbReference type="SMART" id="SM00065"/>
    </source>
</evidence>
<reference evidence="4" key="1">
    <citation type="journal article" date="2014" name="Int. J. Syst. Evol. Microbiol.">
        <title>Complete genome sequence of Corynebacterium casei LMG S-19264T (=DSM 44701T), isolated from a smear-ripened cheese.</title>
        <authorList>
            <consortium name="US DOE Joint Genome Institute (JGI-PGF)"/>
            <person name="Walter F."/>
            <person name="Albersmeier A."/>
            <person name="Kalinowski J."/>
            <person name="Ruckert C."/>
        </authorList>
    </citation>
    <scope>NUCLEOTIDE SEQUENCE</scope>
    <source>
        <strain evidence="4">JCM 3302</strain>
    </source>
</reference>
<dbReference type="PANTHER" id="PTHR33744:SF1">
    <property type="entry name" value="DNA-BINDING TRANSCRIPTIONAL ACTIVATOR ADER"/>
    <property type="match status" value="1"/>
</dbReference>